<dbReference type="Proteomes" id="UP000316598">
    <property type="component" value="Unassembled WGS sequence"/>
</dbReference>
<organism evidence="4 5">
    <name type="scientific">Rubripirellula amarantea</name>
    <dbReference type="NCBI Taxonomy" id="2527999"/>
    <lineage>
        <taxon>Bacteria</taxon>
        <taxon>Pseudomonadati</taxon>
        <taxon>Planctomycetota</taxon>
        <taxon>Planctomycetia</taxon>
        <taxon>Pirellulales</taxon>
        <taxon>Pirellulaceae</taxon>
        <taxon>Rubripirellula</taxon>
    </lineage>
</organism>
<dbReference type="SUPFAM" id="SSF101898">
    <property type="entry name" value="NHL repeat"/>
    <property type="match status" value="1"/>
</dbReference>
<evidence type="ECO:0000313" key="5">
    <source>
        <dbReference type="Proteomes" id="UP000316598"/>
    </source>
</evidence>
<dbReference type="Gene3D" id="2.120.10.30">
    <property type="entry name" value="TolB, C-terminal domain"/>
    <property type="match status" value="3"/>
</dbReference>
<accession>A0A5C5WRA5</accession>
<dbReference type="RefSeq" id="WP_146513347.1">
    <property type="nucleotide sequence ID" value="NZ_SJPI01000001.1"/>
</dbReference>
<dbReference type="OrthoDB" id="9799230at2"/>
<evidence type="ECO:0000256" key="2">
    <source>
        <dbReference type="SAM" id="MobiDB-lite"/>
    </source>
</evidence>
<keyword evidence="4" id="KW-0456">Lyase</keyword>
<proteinExistence type="predicted"/>
<dbReference type="EMBL" id="SJPI01000001">
    <property type="protein sequence ID" value="TWT53067.1"/>
    <property type="molecule type" value="Genomic_DNA"/>
</dbReference>
<evidence type="ECO:0000313" key="4">
    <source>
        <dbReference type="EMBL" id="TWT53067.1"/>
    </source>
</evidence>
<gene>
    <name evidence="4" type="primary">vgb</name>
    <name evidence="4" type="ORF">Pla22_06950</name>
</gene>
<keyword evidence="5" id="KW-1185">Reference proteome</keyword>
<dbReference type="GO" id="GO:0016829">
    <property type="term" value="F:lyase activity"/>
    <property type="evidence" value="ECO:0007669"/>
    <property type="project" value="UniProtKB-KW"/>
</dbReference>
<dbReference type="PANTHER" id="PTHR46388">
    <property type="entry name" value="NHL REPEAT-CONTAINING PROTEIN 2"/>
    <property type="match status" value="1"/>
</dbReference>
<dbReference type="AlphaFoldDB" id="A0A5C5WRA5"/>
<feature type="region of interest" description="Disordered" evidence="2">
    <location>
        <begin position="316"/>
        <end position="344"/>
    </location>
</feature>
<dbReference type="InterPro" id="IPR001258">
    <property type="entry name" value="NHL_repeat"/>
</dbReference>
<comment type="caution">
    <text evidence="4">The sequence shown here is derived from an EMBL/GenBank/DDBJ whole genome shotgun (WGS) entry which is preliminary data.</text>
</comment>
<protein>
    <submittedName>
        <fullName evidence="4">Virginiamycin B lyase</fullName>
    </submittedName>
</protein>
<feature type="compositionally biased region" description="Basic and acidic residues" evidence="2">
    <location>
        <begin position="321"/>
        <end position="339"/>
    </location>
</feature>
<sequence>MMKIIALSVIAWVVGLNGHLLLAATIDTVAGTGKPDDNGSIGQATAVNVGQPFGIEVGPDDALYITEVQNHRVMRVDRKSGQLTTVAGCGKKGHSGDGGKATEAKLNEPYEVRFDRKGNMYFVEMMNHVVRRVDAATGVIQTIAGTGEPGFEGDGGLATHAQFNRPHSIALDHRGGLYVADIGNHRIRRIDLETGVIDTIAGDGGKRPPVDGQLALGNSVVGPRALFIDGDTMWVALREGHSVWTLSLTSGTWKHIAGTGKQGFGGDNGPAINAMFNGPKGIAVGPDHNVYVVDTENQVIRMIDTTTHLISTVAGIGPKQRGGDGDRGPSTEAQMDRPHGIGIGPDGLIYIGDTNNHRVRCVSP</sequence>
<dbReference type="Pfam" id="PF25021">
    <property type="entry name" value="TEN_NHL"/>
    <property type="match status" value="1"/>
</dbReference>
<dbReference type="InterPro" id="IPR011042">
    <property type="entry name" value="6-blade_b-propeller_TolB-like"/>
</dbReference>
<dbReference type="Pfam" id="PF01436">
    <property type="entry name" value="NHL"/>
    <property type="match status" value="3"/>
</dbReference>
<feature type="domain" description="Teneurin NHL" evidence="3">
    <location>
        <begin position="91"/>
        <end position="146"/>
    </location>
</feature>
<evidence type="ECO:0000259" key="3">
    <source>
        <dbReference type="Pfam" id="PF25021"/>
    </source>
</evidence>
<keyword evidence="1" id="KW-0677">Repeat</keyword>
<evidence type="ECO:0000256" key="1">
    <source>
        <dbReference type="ARBA" id="ARBA00022737"/>
    </source>
</evidence>
<dbReference type="PANTHER" id="PTHR46388:SF2">
    <property type="entry name" value="NHL REPEAT-CONTAINING PROTEIN 2"/>
    <property type="match status" value="1"/>
</dbReference>
<reference evidence="4 5" key="1">
    <citation type="submission" date="2019-02" db="EMBL/GenBank/DDBJ databases">
        <title>Deep-cultivation of Planctomycetes and their phenomic and genomic characterization uncovers novel biology.</title>
        <authorList>
            <person name="Wiegand S."/>
            <person name="Jogler M."/>
            <person name="Boedeker C."/>
            <person name="Pinto D."/>
            <person name="Vollmers J."/>
            <person name="Rivas-Marin E."/>
            <person name="Kohn T."/>
            <person name="Peeters S.H."/>
            <person name="Heuer A."/>
            <person name="Rast P."/>
            <person name="Oberbeckmann S."/>
            <person name="Bunk B."/>
            <person name="Jeske O."/>
            <person name="Meyerdierks A."/>
            <person name="Storesund J.E."/>
            <person name="Kallscheuer N."/>
            <person name="Luecker S."/>
            <person name="Lage O.M."/>
            <person name="Pohl T."/>
            <person name="Merkel B.J."/>
            <person name="Hornburger P."/>
            <person name="Mueller R.-W."/>
            <person name="Bruemmer F."/>
            <person name="Labrenz M."/>
            <person name="Spormann A.M."/>
            <person name="Op Den Camp H."/>
            <person name="Overmann J."/>
            <person name="Amann R."/>
            <person name="Jetten M.S.M."/>
            <person name="Mascher T."/>
            <person name="Medema M.H."/>
            <person name="Devos D.P."/>
            <person name="Kaster A.-K."/>
            <person name="Ovreas L."/>
            <person name="Rohde M."/>
            <person name="Galperin M.Y."/>
            <person name="Jogler C."/>
        </authorList>
    </citation>
    <scope>NUCLEOTIDE SEQUENCE [LARGE SCALE GENOMIC DNA]</scope>
    <source>
        <strain evidence="4 5">Pla22</strain>
    </source>
</reference>
<dbReference type="InterPro" id="IPR056822">
    <property type="entry name" value="TEN_NHL"/>
</dbReference>
<name>A0A5C5WRA5_9BACT</name>